<dbReference type="Proteomes" id="UP000053477">
    <property type="component" value="Unassembled WGS sequence"/>
</dbReference>
<protein>
    <submittedName>
        <fullName evidence="1">Uncharacterized protein</fullName>
    </submittedName>
</protein>
<dbReference type="EMBL" id="KQ086053">
    <property type="protein sequence ID" value="KLO09505.1"/>
    <property type="molecule type" value="Genomic_DNA"/>
</dbReference>
<evidence type="ECO:0000313" key="2">
    <source>
        <dbReference type="Proteomes" id="UP000053477"/>
    </source>
</evidence>
<evidence type="ECO:0000313" key="1">
    <source>
        <dbReference type="EMBL" id="KLO09505.1"/>
    </source>
</evidence>
<accession>A0A0H2RCF1</accession>
<name>A0A0H2RCF1_9AGAM</name>
<keyword evidence="2" id="KW-1185">Reference proteome</keyword>
<dbReference type="InParanoid" id="A0A0H2RCF1"/>
<sequence length="443" mass="49497">MSESLRWSSATGNVSLPFDFRSCAVPTVVARDNDDDAPRLFLPPPPSSSIVHVLGLDDGGGRRHAWFVSGTVEECIRADNLSQNFKMLLSPTKCISESALLSTPQIDDDSTCTHMGVGHEGRRGGSKFECITLYAYITLTRFRGTIRFILGTKCHPWLVKTIPKPPIDHPYLIHSRLAGGYALKERSDVRPIVRIGQAIQLSESTSKRKTSNPCLLPSYESVFTASRDGRNLKPFYAGPAHQIAIGCVNIDEAKLNLDRDSKDKKKILKQMDTFQATKTLLICDAKRLKEIYEAEDPAMYGQQFLLEFSLERTPVIAAWWEGEICNLDVAKPSQMQVKFGIRDFSKDQNVANSYGLRCLIEDMKARGYSALPSISSSPFLIVSYVLLLCEISREAVLVQVRCQALGGERYWDLFIRYPAHAIENVLNVLKCRPFGAAGERLWA</sequence>
<dbReference type="AlphaFoldDB" id="A0A0H2RCF1"/>
<organism evidence="1 2">
    <name type="scientific">Schizopora paradoxa</name>
    <dbReference type="NCBI Taxonomy" id="27342"/>
    <lineage>
        <taxon>Eukaryota</taxon>
        <taxon>Fungi</taxon>
        <taxon>Dikarya</taxon>
        <taxon>Basidiomycota</taxon>
        <taxon>Agaricomycotina</taxon>
        <taxon>Agaricomycetes</taxon>
        <taxon>Hymenochaetales</taxon>
        <taxon>Schizoporaceae</taxon>
        <taxon>Schizopora</taxon>
    </lineage>
</organism>
<gene>
    <name evidence="1" type="ORF">SCHPADRAFT_893027</name>
</gene>
<reference evidence="1 2" key="1">
    <citation type="submission" date="2015-04" db="EMBL/GenBank/DDBJ databases">
        <title>Complete genome sequence of Schizopora paradoxa KUC8140, a cosmopolitan wood degrader in East Asia.</title>
        <authorList>
            <consortium name="DOE Joint Genome Institute"/>
            <person name="Min B."/>
            <person name="Park H."/>
            <person name="Jang Y."/>
            <person name="Kim J.-J."/>
            <person name="Kim K.H."/>
            <person name="Pangilinan J."/>
            <person name="Lipzen A."/>
            <person name="Riley R."/>
            <person name="Grigoriev I.V."/>
            <person name="Spatafora J.W."/>
            <person name="Choi I.-G."/>
        </authorList>
    </citation>
    <scope>NUCLEOTIDE SEQUENCE [LARGE SCALE GENOMIC DNA]</scope>
    <source>
        <strain evidence="1 2">KUC8140</strain>
    </source>
</reference>
<proteinExistence type="predicted"/>